<dbReference type="PANTHER" id="PTHR30634:SF7">
    <property type="entry name" value="VWA DOMAIN-CONTAINING PROTEIN"/>
    <property type="match status" value="1"/>
</dbReference>
<gene>
    <name evidence="1" type="ORF">KDL01_39745</name>
</gene>
<dbReference type="Proteomes" id="UP000675781">
    <property type="component" value="Unassembled WGS sequence"/>
</dbReference>
<keyword evidence="2" id="KW-1185">Reference proteome</keyword>
<dbReference type="InterPro" id="IPR050458">
    <property type="entry name" value="LolB"/>
</dbReference>
<dbReference type="AlphaFoldDB" id="A0A941EY86"/>
<comment type="caution">
    <text evidence="1">The sequence shown here is derived from an EMBL/GenBank/DDBJ whole genome shotgun (WGS) entry which is preliminary data.</text>
</comment>
<dbReference type="RefSeq" id="WP_212533893.1">
    <property type="nucleotide sequence ID" value="NZ_JAGSOG010000454.1"/>
</dbReference>
<dbReference type="Pfam" id="PF18934">
    <property type="entry name" value="DUF5682"/>
    <property type="match status" value="1"/>
</dbReference>
<dbReference type="PANTHER" id="PTHR30634">
    <property type="entry name" value="OUTER MEMBRANE LOLAB LIPOPROTEIN INSERTION APPARATUS"/>
    <property type="match status" value="1"/>
</dbReference>
<proteinExistence type="predicted"/>
<protein>
    <submittedName>
        <fullName evidence="1">Uncharacterized protein</fullName>
    </submittedName>
</protein>
<name>A0A941EY86_9ACTN</name>
<evidence type="ECO:0000313" key="1">
    <source>
        <dbReference type="EMBL" id="MBR7839461.1"/>
    </source>
</evidence>
<dbReference type="EMBL" id="JAGSOG010000454">
    <property type="protein sequence ID" value="MBR7839461.1"/>
    <property type="molecule type" value="Genomic_DNA"/>
</dbReference>
<sequence>MTSSVTYIGVRHHSPACARLVARTVARLRPAYVLIEGPAEMNARMSELYLRHRLPIAVFSSGPGFSSYAPFCAYSPEWAALTAARAAESVPLFIDLPAWHPAFRHRSNRYADAEKHYAAAVQRLCRELRASNSDELWDRMFEVEEQDGLEERLTAYFDLLRGDLDAGEGDAARERYMARWISAAAAKAGDAGVVVVTGGFHTSALRRLVAAEPAESADPATLDLTADGWPEVPAGADGEGVSSYLVPYSFRRLDAFTGYQSGMPSPEYYQLLWEHGPERAAQEVTTAVARRLRARGLPASTADLIAARTQAEGLARLRGSSVPTRVDLLDGLVSALVSEDLGRPVPWGGHGGLTPGAHPVVVEMVDSISGARVGRLHAQTPAPPLVHDALARLERLGLDRVGELDLDLTDPGGLERSRVLHQLRVLGIPGAARESGPANGLDPASRERWRLARVERRLAALIEAGAHGATLEQAAATVLAERMAGRDGADVLPLLAAVLFDTVLCGLLAAADQVLARIVDALADSAAGTGPGANLGELGAVLAAALGLWRHDRVFQVSRSPGLTHVIAAAAERLLQLAEAVTGPDAPTDPARSAALAALRDAVWHAESVLTLDRAAVIAAAARMAGDQHIPPDLRGAALGLGWSLGAVPEPGRGVIPPGLGVRRLGDWLAGLFVLAREQASGPEMIGLLDAVVTGMAQEEFLAALPALRMAFAYFPPREKQGVAQALLDRRGLRGDARGLLRTVVSPEEFARVRAGEQAALAELVEAGLLSARAQQIVAGAGI</sequence>
<reference evidence="1" key="1">
    <citation type="submission" date="2021-04" db="EMBL/GenBank/DDBJ databases">
        <title>Genome based classification of Actinospica acidithermotolerans sp. nov., an actinobacterium isolated from an Indonesian hot spring.</title>
        <authorList>
            <person name="Kusuma A.B."/>
            <person name="Putra K.E."/>
            <person name="Nafisah S."/>
            <person name="Loh J."/>
            <person name="Nouioui I."/>
            <person name="Goodfellow M."/>
        </authorList>
    </citation>
    <scope>NUCLEOTIDE SEQUENCE</scope>
    <source>
        <strain evidence="1">CSCA 57</strain>
    </source>
</reference>
<evidence type="ECO:0000313" key="2">
    <source>
        <dbReference type="Proteomes" id="UP000675781"/>
    </source>
</evidence>
<dbReference type="InterPro" id="IPR043737">
    <property type="entry name" value="DUF5682"/>
</dbReference>
<accession>A0A941EY86</accession>
<organism evidence="1 2">
    <name type="scientific">Actinospica durhamensis</name>
    <dbReference type="NCBI Taxonomy" id="1508375"/>
    <lineage>
        <taxon>Bacteria</taxon>
        <taxon>Bacillati</taxon>
        <taxon>Actinomycetota</taxon>
        <taxon>Actinomycetes</taxon>
        <taxon>Catenulisporales</taxon>
        <taxon>Actinospicaceae</taxon>
        <taxon>Actinospica</taxon>
    </lineage>
</organism>